<organism evidence="1 2">
    <name type="scientific">Streptomyces durmitorensis</name>
    <dbReference type="NCBI Taxonomy" id="319947"/>
    <lineage>
        <taxon>Bacteria</taxon>
        <taxon>Bacillati</taxon>
        <taxon>Actinomycetota</taxon>
        <taxon>Actinomycetes</taxon>
        <taxon>Kitasatosporales</taxon>
        <taxon>Streptomycetaceae</taxon>
        <taxon>Streptomyces</taxon>
    </lineage>
</organism>
<proteinExistence type="predicted"/>
<evidence type="ECO:0000313" key="2">
    <source>
        <dbReference type="Proteomes" id="UP000829992"/>
    </source>
</evidence>
<evidence type="ECO:0000313" key="1">
    <source>
        <dbReference type="EMBL" id="UQT54139.1"/>
    </source>
</evidence>
<dbReference type="RefSeq" id="WP_249585637.1">
    <property type="nucleotide sequence ID" value="NZ_BAAAQL010000002.1"/>
</dbReference>
<accession>A0ABY4PLF2</accession>
<gene>
    <name evidence="1" type="ORF">M4V62_03040</name>
</gene>
<keyword evidence="2" id="KW-1185">Reference proteome</keyword>
<dbReference type="EMBL" id="CP097289">
    <property type="protein sequence ID" value="UQT54139.1"/>
    <property type="molecule type" value="Genomic_DNA"/>
</dbReference>
<protein>
    <recommendedName>
        <fullName evidence="3">Amidase</fullName>
    </recommendedName>
</protein>
<name>A0ABY4PLF2_9ACTN</name>
<dbReference type="Proteomes" id="UP000829992">
    <property type="component" value="Chromosome"/>
</dbReference>
<evidence type="ECO:0008006" key="3">
    <source>
        <dbReference type="Google" id="ProtNLM"/>
    </source>
</evidence>
<sequence length="77" mass="8211">MDAAELTPQEAARGALRAGLPLADDRHEVVASTAQHIHSVIATLRELDFGETPPAMSYSPELEDVRTAELEDADAAV</sequence>
<reference evidence="1 2" key="1">
    <citation type="submission" date="2022-05" db="EMBL/GenBank/DDBJ databases">
        <authorList>
            <person name="Zhou X."/>
            <person name="Li K."/>
            <person name="Man Y."/>
        </authorList>
    </citation>
    <scope>NUCLEOTIDE SEQUENCE [LARGE SCALE GENOMIC DNA]</scope>
    <source>
        <strain evidence="1 2">MS405</strain>
    </source>
</reference>